<evidence type="ECO:0000313" key="2">
    <source>
        <dbReference type="Proteomes" id="UP000887565"/>
    </source>
</evidence>
<feature type="compositionally biased region" description="Basic and acidic residues" evidence="1">
    <location>
        <begin position="100"/>
        <end position="117"/>
    </location>
</feature>
<reference evidence="3" key="1">
    <citation type="submission" date="2022-11" db="UniProtKB">
        <authorList>
            <consortium name="WormBaseParasite"/>
        </authorList>
    </citation>
    <scope>IDENTIFICATION</scope>
</reference>
<evidence type="ECO:0000313" key="3">
    <source>
        <dbReference type="WBParaSite" id="nRc.2.0.1.t40173-RA"/>
    </source>
</evidence>
<feature type="region of interest" description="Disordered" evidence="1">
    <location>
        <begin position="81"/>
        <end position="119"/>
    </location>
</feature>
<name>A0A915KR57_ROMCU</name>
<accession>A0A915KR57</accession>
<dbReference type="AlphaFoldDB" id="A0A915KR57"/>
<dbReference type="WBParaSite" id="nRc.2.0.1.t40173-RA">
    <property type="protein sequence ID" value="nRc.2.0.1.t40173-RA"/>
    <property type="gene ID" value="nRc.2.0.1.g40173"/>
</dbReference>
<protein>
    <submittedName>
        <fullName evidence="3">Uncharacterized protein</fullName>
    </submittedName>
</protein>
<sequence>MSALRRLTRDMSSDMIQDMTGYEDAKNFLMFQLAPDCNQMTFKRELASITPEAGEEPAAFLTHSVLNATKAEIGIVEQPILDNQANQETPQPRSQQPFNRRFDRCCSTDPSQERYRDPTLSIDCCPQNRVQPPNKFISFQLPPPEQHPQSQPGMEMLLEQLI</sequence>
<dbReference type="Proteomes" id="UP000887565">
    <property type="component" value="Unplaced"/>
</dbReference>
<proteinExistence type="predicted"/>
<organism evidence="2 3">
    <name type="scientific">Romanomermis culicivorax</name>
    <name type="common">Nematode worm</name>
    <dbReference type="NCBI Taxonomy" id="13658"/>
    <lineage>
        <taxon>Eukaryota</taxon>
        <taxon>Metazoa</taxon>
        <taxon>Ecdysozoa</taxon>
        <taxon>Nematoda</taxon>
        <taxon>Enoplea</taxon>
        <taxon>Dorylaimia</taxon>
        <taxon>Mermithida</taxon>
        <taxon>Mermithoidea</taxon>
        <taxon>Mermithidae</taxon>
        <taxon>Romanomermis</taxon>
    </lineage>
</organism>
<evidence type="ECO:0000256" key="1">
    <source>
        <dbReference type="SAM" id="MobiDB-lite"/>
    </source>
</evidence>
<keyword evidence="2" id="KW-1185">Reference proteome</keyword>
<feature type="compositionally biased region" description="Polar residues" evidence="1">
    <location>
        <begin position="81"/>
        <end position="98"/>
    </location>
</feature>